<gene>
    <name evidence="10" type="ORF">CYJ96_12310</name>
</gene>
<dbReference type="Gene3D" id="1.10.10.60">
    <property type="entry name" value="Homeodomain-like"/>
    <property type="match status" value="1"/>
</dbReference>
<protein>
    <submittedName>
        <fullName evidence="10">Invertase</fullName>
    </submittedName>
</protein>
<dbReference type="PROSITE" id="PS51736">
    <property type="entry name" value="RECOMBINASES_3"/>
    <property type="match status" value="1"/>
</dbReference>
<evidence type="ECO:0000313" key="10">
    <source>
        <dbReference type="EMBL" id="PKZ67730.1"/>
    </source>
</evidence>
<keyword evidence="6" id="KW-0233">DNA recombination</keyword>
<comment type="similarity">
    <text evidence="2">Belongs to the transposase 8 family.</text>
</comment>
<dbReference type="GO" id="GO:0003677">
    <property type="term" value="F:DNA binding"/>
    <property type="evidence" value="ECO:0007669"/>
    <property type="project" value="UniProtKB-KW"/>
</dbReference>
<dbReference type="Proteomes" id="UP000234914">
    <property type="component" value="Unassembled WGS sequence"/>
</dbReference>
<name>A0A2I1RF22_FAUOS</name>
<dbReference type="PANTHER" id="PTHR30461:SF2">
    <property type="entry name" value="SERINE RECOMBINASE PINE-RELATED"/>
    <property type="match status" value="1"/>
</dbReference>
<dbReference type="PANTHER" id="PTHR30461">
    <property type="entry name" value="DNA-INVERTASE FROM LAMBDOID PROPHAGE"/>
    <property type="match status" value="1"/>
</dbReference>
<dbReference type="CDD" id="cd00569">
    <property type="entry name" value="HTH_Hin_like"/>
    <property type="match status" value="1"/>
</dbReference>
<evidence type="ECO:0000313" key="11">
    <source>
        <dbReference type="Proteomes" id="UP000234914"/>
    </source>
</evidence>
<dbReference type="RefSeq" id="WP_101965251.1">
    <property type="nucleotide sequence ID" value="NZ_PKJS01000027.1"/>
</dbReference>
<keyword evidence="5" id="KW-0238">DNA-binding</keyword>
<dbReference type="InterPro" id="IPR006118">
    <property type="entry name" value="Recombinase_CS"/>
</dbReference>
<feature type="active site" description="O-(5'-phospho-DNA)-serine intermediate" evidence="7 8">
    <location>
        <position position="12"/>
    </location>
</feature>
<evidence type="ECO:0000256" key="5">
    <source>
        <dbReference type="ARBA" id="ARBA00023125"/>
    </source>
</evidence>
<dbReference type="SUPFAM" id="SSF46689">
    <property type="entry name" value="Homeodomain-like"/>
    <property type="match status" value="1"/>
</dbReference>
<dbReference type="SMART" id="SM00857">
    <property type="entry name" value="Resolvase"/>
    <property type="match status" value="1"/>
</dbReference>
<dbReference type="EMBL" id="PKJS01000027">
    <property type="protein sequence ID" value="PKZ67730.1"/>
    <property type="molecule type" value="Genomic_DNA"/>
</dbReference>
<keyword evidence="3" id="KW-0229">DNA integration</keyword>
<dbReference type="GO" id="GO:0015074">
    <property type="term" value="P:DNA integration"/>
    <property type="evidence" value="ECO:0007669"/>
    <property type="project" value="UniProtKB-KW"/>
</dbReference>
<comment type="caution">
    <text evidence="10">The sequence shown here is derived from an EMBL/GenBank/DDBJ whole genome shotgun (WGS) entry which is preliminary data.</text>
</comment>
<dbReference type="GO" id="GO:0006313">
    <property type="term" value="P:DNA transposition"/>
    <property type="evidence" value="ECO:0007669"/>
    <property type="project" value="InterPro"/>
</dbReference>
<feature type="domain" description="Resolvase/invertase-type recombinase catalytic" evidence="9">
    <location>
        <begin position="4"/>
        <end position="136"/>
    </location>
</feature>
<dbReference type="InterPro" id="IPR002514">
    <property type="entry name" value="Transposase_8"/>
</dbReference>
<keyword evidence="4" id="KW-0230">DNA invertase</keyword>
<dbReference type="AlphaFoldDB" id="A0A2I1RF22"/>
<evidence type="ECO:0000256" key="8">
    <source>
        <dbReference type="PROSITE-ProRule" id="PRU10137"/>
    </source>
</evidence>
<dbReference type="GO" id="GO:0000150">
    <property type="term" value="F:DNA strand exchange activity"/>
    <property type="evidence" value="ECO:0007669"/>
    <property type="project" value="UniProtKB-KW"/>
</dbReference>
<dbReference type="Gene3D" id="3.40.50.1390">
    <property type="entry name" value="Resolvase, N-terminal catalytic domain"/>
    <property type="match status" value="1"/>
</dbReference>
<evidence type="ECO:0000256" key="1">
    <source>
        <dbReference type="ARBA" id="ARBA00009913"/>
    </source>
</evidence>
<accession>A0A2I1RF22</accession>
<dbReference type="Pfam" id="PF01527">
    <property type="entry name" value="HTH_Tnp_1"/>
    <property type="match status" value="1"/>
</dbReference>
<dbReference type="InterPro" id="IPR006119">
    <property type="entry name" value="Resolv_N"/>
</dbReference>
<evidence type="ECO:0000256" key="2">
    <source>
        <dbReference type="ARBA" id="ARBA00009964"/>
    </source>
</evidence>
<evidence type="ECO:0000259" key="9">
    <source>
        <dbReference type="PROSITE" id="PS51736"/>
    </source>
</evidence>
<dbReference type="SUPFAM" id="SSF53041">
    <property type="entry name" value="Resolvase-like"/>
    <property type="match status" value="1"/>
</dbReference>
<dbReference type="FunFam" id="3.40.50.1390:FF:000001">
    <property type="entry name" value="DNA recombinase"/>
    <property type="match status" value="1"/>
</dbReference>
<evidence type="ECO:0000256" key="7">
    <source>
        <dbReference type="PIRSR" id="PIRSR606118-50"/>
    </source>
</evidence>
<dbReference type="InterPro" id="IPR036162">
    <property type="entry name" value="Resolvase-like_N_sf"/>
</dbReference>
<evidence type="ECO:0000256" key="3">
    <source>
        <dbReference type="ARBA" id="ARBA00022908"/>
    </source>
</evidence>
<dbReference type="GO" id="GO:0004803">
    <property type="term" value="F:transposase activity"/>
    <property type="evidence" value="ECO:0007669"/>
    <property type="project" value="InterPro"/>
</dbReference>
<dbReference type="InterPro" id="IPR009057">
    <property type="entry name" value="Homeodomain-like_sf"/>
</dbReference>
<evidence type="ECO:0000256" key="6">
    <source>
        <dbReference type="ARBA" id="ARBA00023172"/>
    </source>
</evidence>
<dbReference type="PROSITE" id="PS00397">
    <property type="entry name" value="RECOMBINASES_1"/>
    <property type="match status" value="1"/>
</dbReference>
<dbReference type="CDD" id="cd03768">
    <property type="entry name" value="SR_ResInv"/>
    <property type="match status" value="1"/>
</dbReference>
<comment type="similarity">
    <text evidence="1">Belongs to the site-specific recombinase resolvase family.</text>
</comment>
<sequence length="192" mass="21338">MTTQIIGYARVSTKEQDLSLQLDALNKHGCDRIFTDKLSSVKERQGLTDALGYLREGDTLVVWKLDRLCRSLPDLIKISELIRTTGAQLVSITERIDTSTPAGRLYFNILGALGQMERELIQERVKAGLAAARRRGKVPGKPRVSEEKLELARRELSAGRTYPEVARILGVHPQTLYRLVPVKSLNVSGIGS</sequence>
<dbReference type="Pfam" id="PF00239">
    <property type="entry name" value="Resolvase"/>
    <property type="match status" value="1"/>
</dbReference>
<organism evidence="10 11">
    <name type="scientific">Faucicola osloensis</name>
    <name type="common">Moraxella osloensis</name>
    <dbReference type="NCBI Taxonomy" id="34062"/>
    <lineage>
        <taxon>Bacteria</taxon>
        <taxon>Pseudomonadati</taxon>
        <taxon>Pseudomonadota</taxon>
        <taxon>Gammaproteobacteria</taxon>
        <taxon>Moraxellales</taxon>
        <taxon>Moraxellaceae</taxon>
        <taxon>Faucicola</taxon>
    </lineage>
</organism>
<dbReference type="InterPro" id="IPR050639">
    <property type="entry name" value="SSR_resolvase"/>
</dbReference>
<reference evidence="10 11" key="1">
    <citation type="submission" date="2017-12" db="EMBL/GenBank/DDBJ databases">
        <title>Phylogenetic diversity of female urinary microbiome.</title>
        <authorList>
            <person name="Thomas-White K."/>
            <person name="Wolfe A.J."/>
        </authorList>
    </citation>
    <scope>NUCLEOTIDE SEQUENCE [LARGE SCALE GENOMIC DNA]</scope>
    <source>
        <strain evidence="10 11">UMB0416</strain>
    </source>
</reference>
<evidence type="ECO:0000256" key="4">
    <source>
        <dbReference type="ARBA" id="ARBA00023100"/>
    </source>
</evidence>
<proteinExistence type="inferred from homology"/>